<evidence type="ECO:0000313" key="4">
    <source>
        <dbReference type="Proteomes" id="UP000635565"/>
    </source>
</evidence>
<dbReference type="PANTHER" id="PTHR34606">
    <property type="entry name" value="BON DOMAIN-CONTAINING PROTEIN"/>
    <property type="match status" value="1"/>
</dbReference>
<comment type="caution">
    <text evidence="3">The sequence shown here is derived from an EMBL/GenBank/DDBJ whole genome shotgun (WGS) entry which is preliminary data.</text>
</comment>
<evidence type="ECO:0000259" key="2">
    <source>
        <dbReference type="PROSITE" id="PS50914"/>
    </source>
</evidence>
<proteinExistence type="predicted"/>
<dbReference type="InterPro" id="IPR007055">
    <property type="entry name" value="BON_dom"/>
</dbReference>
<protein>
    <submittedName>
        <fullName evidence="3">Ornithine aminotransferase</fullName>
    </submittedName>
</protein>
<dbReference type="Gene3D" id="3.30.1340.30">
    <property type="match status" value="3"/>
</dbReference>
<organism evidence="3 4">
    <name type="scientific">Dictyobacter formicarum</name>
    <dbReference type="NCBI Taxonomy" id="2778368"/>
    <lineage>
        <taxon>Bacteria</taxon>
        <taxon>Bacillati</taxon>
        <taxon>Chloroflexota</taxon>
        <taxon>Ktedonobacteria</taxon>
        <taxon>Ktedonobacterales</taxon>
        <taxon>Dictyobacteraceae</taxon>
        <taxon>Dictyobacter</taxon>
    </lineage>
</organism>
<name>A0ABQ3VPM9_9CHLR</name>
<evidence type="ECO:0000313" key="3">
    <source>
        <dbReference type="EMBL" id="GHO87649.1"/>
    </source>
</evidence>
<dbReference type="InterPro" id="IPR051686">
    <property type="entry name" value="Lipoprotein_DolP"/>
</dbReference>
<keyword evidence="1" id="KW-0732">Signal</keyword>
<feature type="domain" description="BON" evidence="2">
    <location>
        <begin position="151"/>
        <end position="220"/>
    </location>
</feature>
<dbReference type="EMBL" id="BNJJ01000018">
    <property type="protein sequence ID" value="GHO87649.1"/>
    <property type="molecule type" value="Genomic_DNA"/>
</dbReference>
<dbReference type="Proteomes" id="UP000635565">
    <property type="component" value="Unassembled WGS sequence"/>
</dbReference>
<dbReference type="PROSITE" id="PS50914">
    <property type="entry name" value="BON"/>
    <property type="match status" value="3"/>
</dbReference>
<reference evidence="3 4" key="1">
    <citation type="journal article" date="2021" name="Int. J. Syst. Evol. Microbiol.">
        <title>Reticulibacter mediterranei gen. nov., sp. nov., within the new family Reticulibacteraceae fam. nov., and Ktedonospora formicarum gen. nov., sp. nov., Ktedonobacter robiniae sp. nov., Dictyobacter formicarum sp. nov. and Dictyobacter arantiisoli sp. nov., belonging to the class Ktedonobacteria.</title>
        <authorList>
            <person name="Yabe S."/>
            <person name="Zheng Y."/>
            <person name="Wang C.M."/>
            <person name="Sakai Y."/>
            <person name="Abe K."/>
            <person name="Yokota A."/>
            <person name="Donadio S."/>
            <person name="Cavaletti L."/>
            <person name="Monciardini P."/>
        </authorList>
    </citation>
    <scope>NUCLEOTIDE SEQUENCE [LARGE SCALE GENOMIC DNA]</scope>
    <source>
        <strain evidence="3 4">SOSP1-9</strain>
    </source>
</reference>
<dbReference type="InterPro" id="IPR014004">
    <property type="entry name" value="Transpt-assoc_nodulatn_dom_bac"/>
</dbReference>
<dbReference type="Pfam" id="PF04972">
    <property type="entry name" value="BON"/>
    <property type="match status" value="3"/>
</dbReference>
<dbReference type="RefSeq" id="WP_201365190.1">
    <property type="nucleotide sequence ID" value="NZ_BNJJ01000018.1"/>
</dbReference>
<feature type="domain" description="BON" evidence="2">
    <location>
        <begin position="80"/>
        <end position="148"/>
    </location>
</feature>
<dbReference type="GO" id="GO:0008483">
    <property type="term" value="F:transaminase activity"/>
    <property type="evidence" value="ECO:0007669"/>
    <property type="project" value="UniProtKB-KW"/>
</dbReference>
<feature type="domain" description="BON" evidence="2">
    <location>
        <begin position="5"/>
        <end position="73"/>
    </location>
</feature>
<dbReference type="PANTHER" id="PTHR34606:SF4">
    <property type="entry name" value="OUTER MEMBRANE LIPOPROTEIN DOLP"/>
    <property type="match status" value="1"/>
</dbReference>
<keyword evidence="3" id="KW-0032">Aminotransferase</keyword>
<dbReference type="SMART" id="SM00749">
    <property type="entry name" value="BON"/>
    <property type="match status" value="3"/>
</dbReference>
<keyword evidence="3" id="KW-0808">Transferase</keyword>
<sequence>MAIPTDEEIQADALEELKWNTRVRPNEIEVAVKDGSVTLTGWVDSYLKKIAAEEITYRLQGVKAVVNDIEVHLPEAAERSDADIVAAVLNALRWDAAIPTGTLDVMVNQGWVSLKGEVDHGFQKRAALRVTCRLSGVKGITNLIIVKAHVLPPDLKHQIKRALMRNAETDARNITVEMEDSKVILRGTVRSYAEKQAAEETACWSAPGVTEVDNQIVISPIS</sequence>
<keyword evidence="4" id="KW-1185">Reference proteome</keyword>
<gene>
    <name evidence="3" type="ORF">KSZ_56550</name>
</gene>
<evidence type="ECO:0000256" key="1">
    <source>
        <dbReference type="ARBA" id="ARBA00022729"/>
    </source>
</evidence>
<accession>A0ABQ3VPM9</accession>